<dbReference type="AlphaFoldDB" id="A0A4Z2FE36"/>
<proteinExistence type="predicted"/>
<keyword evidence="3" id="KW-1185">Reference proteome</keyword>
<feature type="compositionally biased region" description="Basic and acidic residues" evidence="1">
    <location>
        <begin position="1"/>
        <end position="11"/>
    </location>
</feature>
<evidence type="ECO:0000256" key="1">
    <source>
        <dbReference type="SAM" id="MobiDB-lite"/>
    </source>
</evidence>
<dbReference type="Proteomes" id="UP000314294">
    <property type="component" value="Unassembled WGS sequence"/>
</dbReference>
<accession>A0A4Z2FE36</accession>
<gene>
    <name evidence="2" type="ORF">EYF80_050783</name>
</gene>
<feature type="region of interest" description="Disordered" evidence="1">
    <location>
        <begin position="1"/>
        <end position="22"/>
    </location>
</feature>
<comment type="caution">
    <text evidence="2">The sequence shown here is derived from an EMBL/GenBank/DDBJ whole genome shotgun (WGS) entry which is preliminary data.</text>
</comment>
<protein>
    <submittedName>
        <fullName evidence="2">Uncharacterized protein</fullName>
    </submittedName>
</protein>
<evidence type="ECO:0000313" key="3">
    <source>
        <dbReference type="Proteomes" id="UP000314294"/>
    </source>
</evidence>
<organism evidence="2 3">
    <name type="scientific">Liparis tanakae</name>
    <name type="common">Tanaka's snailfish</name>
    <dbReference type="NCBI Taxonomy" id="230148"/>
    <lineage>
        <taxon>Eukaryota</taxon>
        <taxon>Metazoa</taxon>
        <taxon>Chordata</taxon>
        <taxon>Craniata</taxon>
        <taxon>Vertebrata</taxon>
        <taxon>Euteleostomi</taxon>
        <taxon>Actinopterygii</taxon>
        <taxon>Neopterygii</taxon>
        <taxon>Teleostei</taxon>
        <taxon>Neoteleostei</taxon>
        <taxon>Acanthomorphata</taxon>
        <taxon>Eupercaria</taxon>
        <taxon>Perciformes</taxon>
        <taxon>Cottioidei</taxon>
        <taxon>Cottales</taxon>
        <taxon>Liparidae</taxon>
        <taxon>Liparis</taxon>
    </lineage>
</organism>
<sequence length="144" mass="15843">MEEQTEQREDLDQQDSGLTLRDQRLRDLPGATTEYVLLPLQDVALDELLQQEPDALPDDGAALQRRLQPVSHEHEEQLSAVHLLHALQRLLWDTGGKRGYSSMMAVDFLLSSSSLRAGLEGVGAGGGVAAVSRFTVHGQNKNMK</sequence>
<evidence type="ECO:0000313" key="2">
    <source>
        <dbReference type="EMBL" id="TNN39034.1"/>
    </source>
</evidence>
<reference evidence="2 3" key="1">
    <citation type="submission" date="2019-03" db="EMBL/GenBank/DDBJ databases">
        <title>First draft genome of Liparis tanakae, snailfish: a comprehensive survey of snailfish specific genes.</title>
        <authorList>
            <person name="Kim W."/>
            <person name="Song I."/>
            <person name="Jeong J.-H."/>
            <person name="Kim D."/>
            <person name="Kim S."/>
            <person name="Ryu S."/>
            <person name="Song J.Y."/>
            <person name="Lee S.K."/>
        </authorList>
    </citation>
    <scope>NUCLEOTIDE SEQUENCE [LARGE SCALE GENOMIC DNA]</scope>
    <source>
        <tissue evidence="2">Muscle</tissue>
    </source>
</reference>
<dbReference type="EMBL" id="SRLO01001314">
    <property type="protein sequence ID" value="TNN39034.1"/>
    <property type="molecule type" value="Genomic_DNA"/>
</dbReference>
<name>A0A4Z2FE36_9TELE</name>